<dbReference type="OrthoDB" id="9785015at2"/>
<name>I4D1F5_DESAJ</name>
<dbReference type="AlphaFoldDB" id="I4D1F5"/>
<dbReference type="Proteomes" id="UP000002892">
    <property type="component" value="Chromosome"/>
</dbReference>
<dbReference type="HOGENOM" id="CLU_055936_0_0_9"/>
<dbReference type="PANTHER" id="PTHR30632:SF16">
    <property type="entry name" value="MOLYBDATE_TUNGSTATE-BINDING PROTEIN WTPA"/>
    <property type="match status" value="1"/>
</dbReference>
<dbReference type="Pfam" id="PF13531">
    <property type="entry name" value="SBP_bac_11"/>
    <property type="match status" value="1"/>
</dbReference>
<dbReference type="RefSeq" id="WP_014825641.1">
    <property type="nucleotide sequence ID" value="NC_018068.1"/>
</dbReference>
<gene>
    <name evidence="2" type="ordered locus">Desaci_0564</name>
</gene>
<dbReference type="GO" id="GO:0030973">
    <property type="term" value="F:molybdate ion binding"/>
    <property type="evidence" value="ECO:0007669"/>
    <property type="project" value="TreeGrafter"/>
</dbReference>
<dbReference type="KEGG" id="dai:Desaci_0564"/>
<proteinExistence type="inferred from homology"/>
<evidence type="ECO:0000313" key="3">
    <source>
        <dbReference type="Proteomes" id="UP000002892"/>
    </source>
</evidence>
<dbReference type="STRING" id="646529.Desaci_0564"/>
<dbReference type="InterPro" id="IPR050682">
    <property type="entry name" value="ModA/WtpA"/>
</dbReference>
<dbReference type="CDD" id="cd13540">
    <property type="entry name" value="PBP2_ModA_WtpA"/>
    <property type="match status" value="1"/>
</dbReference>
<dbReference type="GO" id="GO:0015689">
    <property type="term" value="P:molybdate ion transport"/>
    <property type="evidence" value="ECO:0007669"/>
    <property type="project" value="TreeGrafter"/>
</dbReference>
<organism evidence="2 3">
    <name type="scientific">Desulfosporosinus acidiphilus (strain DSM 22704 / JCM 16185 / SJ4)</name>
    <dbReference type="NCBI Taxonomy" id="646529"/>
    <lineage>
        <taxon>Bacteria</taxon>
        <taxon>Bacillati</taxon>
        <taxon>Bacillota</taxon>
        <taxon>Clostridia</taxon>
        <taxon>Eubacteriales</taxon>
        <taxon>Desulfitobacteriaceae</taxon>
        <taxon>Desulfosporosinus</taxon>
    </lineage>
</organism>
<comment type="similarity">
    <text evidence="1">Belongs to the bacterial solute-binding protein 1 family. WtpA subfamily.</text>
</comment>
<dbReference type="PANTHER" id="PTHR30632">
    <property type="entry name" value="MOLYBDATE-BINDING PERIPLASMIC PROTEIN"/>
    <property type="match status" value="1"/>
</dbReference>
<dbReference type="SUPFAM" id="SSF53850">
    <property type="entry name" value="Periplasmic binding protein-like II"/>
    <property type="match status" value="1"/>
</dbReference>
<evidence type="ECO:0000256" key="1">
    <source>
        <dbReference type="ARBA" id="ARBA00009438"/>
    </source>
</evidence>
<protein>
    <submittedName>
        <fullName evidence="2">ABC-type molybdate transport system, periplasmic component</fullName>
    </submittedName>
</protein>
<keyword evidence="3" id="KW-1185">Reference proteome</keyword>
<evidence type="ECO:0000313" key="2">
    <source>
        <dbReference type="EMBL" id="AFM39629.1"/>
    </source>
</evidence>
<dbReference type="EMBL" id="CP003639">
    <property type="protein sequence ID" value="AFM39629.1"/>
    <property type="molecule type" value="Genomic_DNA"/>
</dbReference>
<sequence>MVQKTLKIIHAGALQHVMEKCQEYFSQYNQGLRIEMEGVGSREGAKRLLSGEKFDIVALADQALFTELLVPNLIKNYFVFATDQIVIGCHHTSIENKEITSENWVDVLLKPQVNFARSDHRLDPCGYRTLMVWQLAERFYNRAGLYSTMEAACIPYTIYPKSLDLSRALLKGKVDYAFLYSSEVIQLGLPYIVLPPKINLSNPAYAKFYDQASVSLESKIPGTNIIIHGSPIEFAIGIAKDSSQPDISQSFVDFLTGQEGSSILEECGLIPC</sequence>
<reference evidence="2 3" key="1">
    <citation type="journal article" date="2012" name="J. Bacteriol.">
        <title>Complete genome sequences of Desulfosporosinus orientis DSM765T, Desulfosporosinus youngiae DSM17734T, Desulfosporosinus meridiei DSM13257T, and Desulfosporosinus acidiphilus DSM22704T.</title>
        <authorList>
            <person name="Pester M."/>
            <person name="Brambilla E."/>
            <person name="Alazard D."/>
            <person name="Rattei T."/>
            <person name="Weinmaier T."/>
            <person name="Han J."/>
            <person name="Lucas S."/>
            <person name="Lapidus A."/>
            <person name="Cheng J.F."/>
            <person name="Goodwin L."/>
            <person name="Pitluck S."/>
            <person name="Peters L."/>
            <person name="Ovchinnikova G."/>
            <person name="Teshima H."/>
            <person name="Detter J.C."/>
            <person name="Han C.S."/>
            <person name="Tapia R."/>
            <person name="Land M.L."/>
            <person name="Hauser L."/>
            <person name="Kyrpides N.C."/>
            <person name="Ivanova N.N."/>
            <person name="Pagani I."/>
            <person name="Huntmann M."/>
            <person name="Wei C.L."/>
            <person name="Davenport K.W."/>
            <person name="Daligault H."/>
            <person name="Chain P.S."/>
            <person name="Chen A."/>
            <person name="Mavromatis K."/>
            <person name="Markowitz V."/>
            <person name="Szeto E."/>
            <person name="Mikhailova N."/>
            <person name="Pati A."/>
            <person name="Wagner M."/>
            <person name="Woyke T."/>
            <person name="Ollivier B."/>
            <person name="Klenk H.P."/>
            <person name="Spring S."/>
            <person name="Loy A."/>
        </authorList>
    </citation>
    <scope>NUCLEOTIDE SEQUENCE [LARGE SCALE GENOMIC DNA]</scope>
    <source>
        <strain evidence="3">DSM 22704 / JCM 16185 / SJ4</strain>
    </source>
</reference>
<dbReference type="Gene3D" id="3.40.190.10">
    <property type="entry name" value="Periplasmic binding protein-like II"/>
    <property type="match status" value="2"/>
</dbReference>
<accession>I4D1F5</accession>
<dbReference type="eggNOG" id="COG0725">
    <property type="taxonomic scope" value="Bacteria"/>
</dbReference>